<evidence type="ECO:0000259" key="1">
    <source>
        <dbReference type="PROSITE" id="PS51186"/>
    </source>
</evidence>
<dbReference type="SUPFAM" id="SSF55729">
    <property type="entry name" value="Acyl-CoA N-acyltransferases (Nat)"/>
    <property type="match status" value="1"/>
</dbReference>
<dbReference type="Gene3D" id="3.40.630.30">
    <property type="match status" value="1"/>
</dbReference>
<keyword evidence="2" id="KW-0012">Acyltransferase</keyword>
<dbReference type="OrthoDB" id="162775at2"/>
<evidence type="ECO:0000313" key="3">
    <source>
        <dbReference type="Proteomes" id="UP000076490"/>
    </source>
</evidence>
<dbReference type="Proteomes" id="UP000076490">
    <property type="component" value="Unassembled WGS sequence"/>
</dbReference>
<reference evidence="2 3" key="1">
    <citation type="submission" date="2016-01" db="EMBL/GenBank/DDBJ databases">
        <title>Whole genome sequencing of Bhargavaea cecembensis T14.</title>
        <authorList>
            <person name="Hong K.W."/>
        </authorList>
    </citation>
    <scope>NUCLEOTIDE SEQUENCE [LARGE SCALE GENOMIC DNA]</scope>
    <source>
        <strain evidence="2 3">T14</strain>
    </source>
</reference>
<evidence type="ECO:0000313" key="2">
    <source>
        <dbReference type="EMBL" id="KZE38709.1"/>
    </source>
</evidence>
<keyword evidence="2" id="KW-0808">Transferase</keyword>
<protein>
    <submittedName>
        <fullName evidence="2">Acyltransferase</fullName>
    </submittedName>
</protein>
<dbReference type="InterPro" id="IPR000182">
    <property type="entry name" value="GNAT_dom"/>
</dbReference>
<accession>A0A165H3Z8</accession>
<name>A0A165H3Z8_9BACL</name>
<dbReference type="RefSeq" id="WP_063180516.1">
    <property type="nucleotide sequence ID" value="NZ_LQNT01000009.1"/>
</dbReference>
<organism evidence="2 3">
    <name type="scientific">Bhargavaea cecembensis</name>
    <dbReference type="NCBI Taxonomy" id="394098"/>
    <lineage>
        <taxon>Bacteria</taxon>
        <taxon>Bacillati</taxon>
        <taxon>Bacillota</taxon>
        <taxon>Bacilli</taxon>
        <taxon>Bacillales</taxon>
        <taxon>Caryophanaceae</taxon>
        <taxon>Bhargavaea</taxon>
    </lineage>
</organism>
<dbReference type="EMBL" id="LQNT01000009">
    <property type="protein sequence ID" value="KZE38709.1"/>
    <property type="molecule type" value="Genomic_DNA"/>
</dbReference>
<feature type="domain" description="N-acetyltransferase" evidence="1">
    <location>
        <begin position="1"/>
        <end position="147"/>
    </location>
</feature>
<dbReference type="Pfam" id="PF00583">
    <property type="entry name" value="Acetyltransf_1"/>
    <property type="match status" value="1"/>
</dbReference>
<proteinExistence type="predicted"/>
<dbReference type="InterPro" id="IPR016181">
    <property type="entry name" value="Acyl_CoA_acyltransferase"/>
</dbReference>
<gene>
    <name evidence="2" type="ORF">AV656_07340</name>
</gene>
<dbReference type="AlphaFoldDB" id="A0A165H3Z8"/>
<comment type="caution">
    <text evidence="2">The sequence shown here is derived from an EMBL/GenBank/DDBJ whole genome shotgun (WGS) entry which is preliminary data.</text>
</comment>
<dbReference type="CDD" id="cd04301">
    <property type="entry name" value="NAT_SF"/>
    <property type="match status" value="1"/>
</dbReference>
<sequence length="159" mass="17970">MRIEEVTGPREAYLPLLMLADEGEAAVRKYLHDGRLFAAKSGADSLGAALYVPVDRDTVELKNIALHEVSRGKGIGRAIIEDGISRYTEMGFRRMIIGTANSSIGNLVFYQKCGFRMYGIRRGLFLSYPEPIWENGIRAIDMVMFERELYESGLGEEWR</sequence>
<dbReference type="GO" id="GO:0016747">
    <property type="term" value="F:acyltransferase activity, transferring groups other than amino-acyl groups"/>
    <property type="evidence" value="ECO:0007669"/>
    <property type="project" value="InterPro"/>
</dbReference>
<dbReference type="PROSITE" id="PS51186">
    <property type="entry name" value="GNAT"/>
    <property type="match status" value="1"/>
</dbReference>